<dbReference type="InterPro" id="IPR029044">
    <property type="entry name" value="Nucleotide-diphossugar_trans"/>
</dbReference>
<dbReference type="EMBL" id="JABBYB010000010">
    <property type="protein sequence ID" value="NMP04243.1"/>
    <property type="molecule type" value="Genomic_DNA"/>
</dbReference>
<dbReference type="SUPFAM" id="SSF53448">
    <property type="entry name" value="Nucleotide-diphospho-sugar transferases"/>
    <property type="match status" value="1"/>
</dbReference>
<dbReference type="CDD" id="cd02526">
    <property type="entry name" value="GT2_RfbF_like"/>
    <property type="match status" value="1"/>
</dbReference>
<evidence type="ECO:0000256" key="3">
    <source>
        <dbReference type="ARBA" id="ARBA00022679"/>
    </source>
</evidence>
<dbReference type="PANTHER" id="PTHR43179:SF12">
    <property type="entry name" value="GALACTOFURANOSYLTRANSFERASE GLFT2"/>
    <property type="match status" value="1"/>
</dbReference>
<protein>
    <submittedName>
        <fullName evidence="4">Glycosyltransferase family 2 protein</fullName>
    </submittedName>
</protein>
<evidence type="ECO:0000313" key="5">
    <source>
        <dbReference type="Proteomes" id="UP000549590"/>
    </source>
</evidence>
<keyword evidence="2" id="KW-0328">Glycosyltransferase</keyword>
<accession>A0AAP6Y864</accession>
<name>A0AAP6Y864_9GAMM</name>
<reference evidence="4 5" key="1">
    <citation type="submission" date="2020-04" db="EMBL/GenBank/DDBJ databases">
        <title>Genome sequencing and assembly of Pseudoalteromonas arctica.</title>
        <authorList>
            <person name="Cook G.M."/>
        </authorList>
    </citation>
    <scope>NUCLEOTIDE SEQUENCE [LARGE SCALE GENOMIC DNA]</scope>
    <source>
        <strain evidence="4 5">NEC-BIFX-2020_001</strain>
    </source>
</reference>
<evidence type="ECO:0000313" key="4">
    <source>
        <dbReference type="EMBL" id="NMP04243.1"/>
    </source>
</evidence>
<evidence type="ECO:0000256" key="1">
    <source>
        <dbReference type="ARBA" id="ARBA00006739"/>
    </source>
</evidence>
<keyword evidence="3" id="KW-0808">Transferase</keyword>
<dbReference type="Proteomes" id="UP000549590">
    <property type="component" value="Unassembled WGS sequence"/>
</dbReference>
<proteinExistence type="inferred from homology"/>
<dbReference type="PANTHER" id="PTHR43179">
    <property type="entry name" value="RHAMNOSYLTRANSFERASE WBBL"/>
    <property type="match status" value="1"/>
</dbReference>
<comment type="similarity">
    <text evidence="1">Belongs to the glycosyltransferase 2 family.</text>
</comment>
<comment type="caution">
    <text evidence="4">The sequence shown here is derived from an EMBL/GenBank/DDBJ whole genome shotgun (WGS) entry which is preliminary data.</text>
</comment>
<dbReference type="RefSeq" id="WP_165728161.1">
    <property type="nucleotide sequence ID" value="NZ_JABBYB010000010.1"/>
</dbReference>
<gene>
    <name evidence="4" type="ORF">HHE94_16175</name>
</gene>
<sequence length="289" mass="32712">MNEKVFSVLVLYNATQTEAEVAVNRLVELGTQVVVCNNSKYDVEINISDCVKVFNFRENLGIAKAQSLGMDWAFNNGADFVLQMDQDSEPDRNLPSKLLECYHELTQNNYSVGLVGCQDYDKDTLEVNEAKVSKGQSVYCSEYISVSSVLSSGSLIPKEVYLQVGGMDDDLFIDAVDFEYCWRIKAAGYLVIKNNKAKLAHKLGDGNKKILLFINVGVCSPIRHYYQFRNTLLLMKRGYVPIYWKISSLAKLLFKLFIYPFTLPNGYVRFKYMLKGIKDSLMGRVGIVT</sequence>
<dbReference type="GO" id="GO:0016757">
    <property type="term" value="F:glycosyltransferase activity"/>
    <property type="evidence" value="ECO:0007669"/>
    <property type="project" value="UniProtKB-KW"/>
</dbReference>
<dbReference type="AlphaFoldDB" id="A0AAP6Y864"/>
<dbReference type="Gene3D" id="3.90.550.10">
    <property type="entry name" value="Spore Coat Polysaccharide Biosynthesis Protein SpsA, Chain A"/>
    <property type="match status" value="1"/>
</dbReference>
<evidence type="ECO:0000256" key="2">
    <source>
        <dbReference type="ARBA" id="ARBA00022676"/>
    </source>
</evidence>
<organism evidence="4 5">
    <name type="scientific">Pseudoalteromonas arctica</name>
    <dbReference type="NCBI Taxonomy" id="394751"/>
    <lineage>
        <taxon>Bacteria</taxon>
        <taxon>Pseudomonadati</taxon>
        <taxon>Pseudomonadota</taxon>
        <taxon>Gammaproteobacteria</taxon>
        <taxon>Alteromonadales</taxon>
        <taxon>Pseudoalteromonadaceae</taxon>
        <taxon>Pseudoalteromonas</taxon>
    </lineage>
</organism>